<feature type="compositionally biased region" description="Low complexity" evidence="1">
    <location>
        <begin position="570"/>
        <end position="579"/>
    </location>
</feature>
<accession>A0A9N8DWI3</accession>
<feature type="region of interest" description="Disordered" evidence="1">
    <location>
        <begin position="1"/>
        <end position="73"/>
    </location>
</feature>
<feature type="compositionally biased region" description="Low complexity" evidence="1">
    <location>
        <begin position="614"/>
        <end position="624"/>
    </location>
</feature>
<feature type="region of interest" description="Disordered" evidence="1">
    <location>
        <begin position="1119"/>
        <end position="1581"/>
    </location>
</feature>
<feature type="region of interest" description="Disordered" evidence="1">
    <location>
        <begin position="289"/>
        <end position="338"/>
    </location>
</feature>
<feature type="compositionally biased region" description="Polar residues" evidence="1">
    <location>
        <begin position="205"/>
        <end position="222"/>
    </location>
</feature>
<keyword evidence="3" id="KW-1185">Reference proteome</keyword>
<feature type="compositionally biased region" description="Polar residues" evidence="1">
    <location>
        <begin position="1557"/>
        <end position="1581"/>
    </location>
</feature>
<feature type="compositionally biased region" description="Basic residues" evidence="1">
    <location>
        <begin position="645"/>
        <end position="655"/>
    </location>
</feature>
<feature type="region of interest" description="Disordered" evidence="1">
    <location>
        <begin position="468"/>
        <end position="754"/>
    </location>
</feature>
<feature type="region of interest" description="Disordered" evidence="1">
    <location>
        <begin position="154"/>
        <end position="190"/>
    </location>
</feature>
<feature type="compositionally biased region" description="Basic and acidic residues" evidence="1">
    <location>
        <begin position="1524"/>
        <end position="1554"/>
    </location>
</feature>
<feature type="compositionally biased region" description="Basic and acidic residues" evidence="1">
    <location>
        <begin position="10"/>
        <end position="32"/>
    </location>
</feature>
<name>A0A9N8DWI3_9STRA</name>
<feature type="compositionally biased region" description="Basic and acidic residues" evidence="1">
    <location>
        <begin position="1343"/>
        <end position="1356"/>
    </location>
</feature>
<feature type="region of interest" description="Disordered" evidence="1">
    <location>
        <begin position="864"/>
        <end position="1067"/>
    </location>
</feature>
<evidence type="ECO:0000313" key="3">
    <source>
        <dbReference type="Proteomes" id="UP001153069"/>
    </source>
</evidence>
<proteinExistence type="predicted"/>
<sequence>MSKPKGSRSKKPETEEDKSSKQPVAEDVKVCEGMKLVIMSSALQEKKKKKQQKKTTKEKNGYGGLNDDDDTTSVVTTDASMCCVYDAEDMASGSLLLKKPDGNMTSMLHTSSDDDEESEWENDCPDRLFHWKDEQKDKLDDIFSQRKAQAVVREISLSKDDDEDETNGGNSAESVISGASSRVMKRSHSDRSLGFLRRTATLETQETDNQSLSFRRQLTSDTGRVRRSISARSLLQNHHDDSSESESDEGKGGGHRQALLLQSRKQWSSRRNLLGRNNSSQALDQFIKRSNSSKNLMNDRTTTTVESSKLSERISPTGLPQTKDDSSNLEDDVSNDGGNRQALLLQRNSRRNLLGRTHSSQGLDQFFKRSDSSQNLMNDRTMTTTAASSKLSGSISANVLLQQKDDSGDLEGNPCNDGENRQALLLQSHKQRSSRRNLLDRTDSSQGLDQFFKRSNSSKDLITDRTVATSASGKRAHASSLFKRTSSGQGLQRMGSKHSSAGSVASCQTTMRKSASAQRLRSSENHNDTLMMKKSHSAQRIPRSFRSAENMKEIKRRHSGQALSLNASWTGTTPPSSTSTKKRSLRRIKSGEEMIQPDCVVRGDRSSRSRRSSLGRASMSSSNSKGDDNKSSRTRTSKQREESKHRRSSSRRRVGSKNDELKRNSSHSRLSKSSSNSSINQLSDQEVNPKGPTLRRSRTPEHDVSPRLRRTISGRTFGSRRGPGLKRSDTGDVSDRLLGRGECGRSAGQNKGPELRRVHTANDVACLISTRADSEKKLDKENWGSGFKCVGSGRRVNQEDTIPAAGKLSLSSSNTNMSREESSRDGLRRHSSSDKLGCEVLFGDGVKKSDSNSSMLGQVEFTDNGSLAKSSSSNRNLKTDVSTRGVRRSSSGRGLNRIGSSRKVHKEESLQGFTRSAASKNMNKEGSTRSVRRASSGRSISQEDLCHGLTQVGSDRKINQEECTGLGRPSSSRNMNKEGSTCSVRRASSGRSISREDLGQGLNRVGSRHKVRQEHSSRGSNSVASRATSSSASRRLRQEDLGRGLKRVGSGRNVGLKGSGSSVAGSTGDLRAMLKNHQGRGLHRCNSGSNLLQRSGSRRRICTDNVSVARISEKFWGADRSAPKGSDVTCSGNSEKAVQDNAGQDIHREETAISSDGDQAHPKGDEKEIKPGEEPEQRSPVTSNEEIVQNEAEKTGVGDSEQQPQTNLFGQVVDKETETNDVCAQSHPTETDDSTKKEAGNEDGCKKQPSADNIDDALEKASNSADDDHQQSIPAAHTNEVARNETEEAANGDGERQSTNVSEKLSQTEHYKGQTCEQSDQSTINDGGKVEEPKRGSSSKPKGKAESKASGRKDKASSGGSVRRVKSEQGLIDMDDSDKAAKSSGTRVARSGSNPTFKRYGTRSKSTRGSRSAGGESSRRSSKRSSHRSSTNDGSKDETKSLSKRKEALQHLSDGADPKPPADRSRRSSSRSKIGSDQRSSSRRSKRSSVESSGKRRSKRDSHNEGAKESTTPGVCGGEQPSTRSHDSKRSTEKNDTSKSERLAELRLKWKDATDLVDTSSPGEGYLQQQQKGSAALLTSS</sequence>
<feature type="region of interest" description="Disordered" evidence="1">
    <location>
        <begin position="802"/>
        <end position="831"/>
    </location>
</feature>
<feature type="compositionally biased region" description="Polar residues" evidence="1">
    <location>
        <begin position="969"/>
        <end position="983"/>
    </location>
</feature>
<feature type="compositionally biased region" description="Basic and acidic residues" evidence="1">
    <location>
        <begin position="1434"/>
        <end position="1466"/>
    </location>
</feature>
<feature type="compositionally biased region" description="Polar residues" evidence="1">
    <location>
        <begin position="167"/>
        <end position="180"/>
    </location>
</feature>
<feature type="compositionally biased region" description="Basic and acidic residues" evidence="1">
    <location>
        <begin position="1229"/>
        <end position="1246"/>
    </location>
</feature>
<dbReference type="EMBL" id="CAICTM010000395">
    <property type="protein sequence ID" value="CAB9509595.1"/>
    <property type="molecule type" value="Genomic_DNA"/>
</dbReference>
<feature type="compositionally biased region" description="Polar residues" evidence="1">
    <location>
        <begin position="289"/>
        <end position="308"/>
    </location>
</feature>
<feature type="compositionally biased region" description="Polar residues" evidence="1">
    <location>
        <begin position="864"/>
        <end position="880"/>
    </location>
</feature>
<organism evidence="2 3">
    <name type="scientific">Seminavis robusta</name>
    <dbReference type="NCBI Taxonomy" id="568900"/>
    <lineage>
        <taxon>Eukaryota</taxon>
        <taxon>Sar</taxon>
        <taxon>Stramenopiles</taxon>
        <taxon>Ochrophyta</taxon>
        <taxon>Bacillariophyta</taxon>
        <taxon>Bacillariophyceae</taxon>
        <taxon>Bacillariophycidae</taxon>
        <taxon>Naviculales</taxon>
        <taxon>Naviculaceae</taxon>
        <taxon>Seminavis</taxon>
    </lineage>
</organism>
<evidence type="ECO:0000313" key="2">
    <source>
        <dbReference type="EMBL" id="CAB9509595.1"/>
    </source>
</evidence>
<feature type="compositionally biased region" description="Basic and acidic residues" evidence="1">
    <location>
        <begin position="726"/>
        <end position="743"/>
    </location>
</feature>
<protein>
    <submittedName>
        <fullName evidence="2">Uncharacterized protein</fullName>
    </submittedName>
</protein>
<feature type="compositionally biased region" description="Polar residues" evidence="1">
    <location>
        <begin position="1200"/>
        <end position="1209"/>
    </location>
</feature>
<feature type="compositionally biased region" description="Polar residues" evidence="1">
    <location>
        <begin position="911"/>
        <end position="921"/>
    </location>
</feature>
<feature type="compositionally biased region" description="Low complexity" evidence="1">
    <location>
        <begin position="1020"/>
        <end position="1033"/>
    </location>
</feature>
<evidence type="ECO:0000256" key="1">
    <source>
        <dbReference type="SAM" id="MobiDB-lite"/>
    </source>
</evidence>
<feature type="compositionally biased region" description="Low complexity" evidence="1">
    <location>
        <begin position="882"/>
        <end position="901"/>
    </location>
</feature>
<feature type="compositionally biased region" description="Basic and acidic residues" evidence="1">
    <location>
        <begin position="1158"/>
        <end position="1177"/>
    </location>
</feature>
<gene>
    <name evidence="2" type="ORF">SEMRO_396_G134270.1</name>
</gene>
<comment type="caution">
    <text evidence="2">The sequence shown here is derived from an EMBL/GenBank/DDBJ whole genome shotgun (WGS) entry which is preliminary data.</text>
</comment>
<reference evidence="2" key="1">
    <citation type="submission" date="2020-06" db="EMBL/GenBank/DDBJ databases">
        <authorList>
            <consortium name="Plant Systems Biology data submission"/>
        </authorList>
    </citation>
    <scope>NUCLEOTIDE SEQUENCE</scope>
    <source>
        <strain evidence="2">D6</strain>
    </source>
</reference>
<dbReference type="Proteomes" id="UP001153069">
    <property type="component" value="Unassembled WGS sequence"/>
</dbReference>
<feature type="compositionally biased region" description="Polar residues" evidence="1">
    <location>
        <begin position="497"/>
        <end position="520"/>
    </location>
</feature>
<feature type="compositionally biased region" description="Polar residues" evidence="1">
    <location>
        <begin position="1315"/>
        <end position="1325"/>
    </location>
</feature>
<feature type="region of interest" description="Disordered" evidence="1">
    <location>
        <begin position="205"/>
        <end position="256"/>
    </location>
</feature>
<feature type="compositionally biased region" description="Basic and acidic residues" evidence="1">
    <location>
        <begin position="818"/>
        <end position="831"/>
    </location>
</feature>
<feature type="compositionally biased region" description="Basic and acidic residues" evidence="1">
    <location>
        <begin position="237"/>
        <end position="252"/>
    </location>
</feature>